<gene>
    <name evidence="1" type="primary">Vigan.02G193400</name>
    <name evidence="1" type="ORF">VIGAN_02193400</name>
</gene>
<reference evidence="1 2" key="1">
    <citation type="journal article" date="2015" name="Sci. Rep.">
        <title>The power of single molecule real-time sequencing technology in the de novo assembly of a eukaryotic genome.</title>
        <authorList>
            <person name="Sakai H."/>
            <person name="Naito K."/>
            <person name="Ogiso-Tanaka E."/>
            <person name="Takahashi Y."/>
            <person name="Iseki K."/>
            <person name="Muto C."/>
            <person name="Satou K."/>
            <person name="Teruya K."/>
            <person name="Shiroma A."/>
            <person name="Shimoji M."/>
            <person name="Hirano T."/>
            <person name="Itoh T."/>
            <person name="Kaga A."/>
            <person name="Tomooka N."/>
        </authorList>
    </citation>
    <scope>NUCLEOTIDE SEQUENCE [LARGE SCALE GENOMIC DNA]</scope>
    <source>
        <strain evidence="2">cv. Shumari</strain>
    </source>
</reference>
<protein>
    <recommendedName>
        <fullName evidence="3">BED-type domain-containing protein</fullName>
    </recommendedName>
</protein>
<keyword evidence="2" id="KW-1185">Reference proteome</keyword>
<dbReference type="AlphaFoldDB" id="A0A0S3REY6"/>
<evidence type="ECO:0000313" key="1">
    <source>
        <dbReference type="EMBL" id="BAT79114.1"/>
    </source>
</evidence>
<dbReference type="Proteomes" id="UP000291084">
    <property type="component" value="Chromosome 2"/>
</dbReference>
<sequence length="191" mass="21458">MDHHKSNPLILVDDLASETLGPSESATINKKEISNVWNFFTKIGKDEDGIEKAACKYCGVELGRETPRHVEGWVLLSTENLAEILSSGTVSLKSLHVPSNLSISLDSQIRALYALFSALKINIPLHLPNARPENRIKMVGTEYTLRRNRIHRCIDEAKSDTHVGEPNTQSWNRISQHSIFLVQEEPNTHLL</sequence>
<dbReference type="EMBL" id="AP015035">
    <property type="protein sequence ID" value="BAT79114.1"/>
    <property type="molecule type" value="Genomic_DNA"/>
</dbReference>
<evidence type="ECO:0000313" key="2">
    <source>
        <dbReference type="Proteomes" id="UP000291084"/>
    </source>
</evidence>
<proteinExistence type="predicted"/>
<evidence type="ECO:0008006" key="3">
    <source>
        <dbReference type="Google" id="ProtNLM"/>
    </source>
</evidence>
<name>A0A0S3REY6_PHAAN</name>
<accession>A0A0S3REY6</accession>
<organism evidence="1 2">
    <name type="scientific">Vigna angularis var. angularis</name>
    <dbReference type="NCBI Taxonomy" id="157739"/>
    <lineage>
        <taxon>Eukaryota</taxon>
        <taxon>Viridiplantae</taxon>
        <taxon>Streptophyta</taxon>
        <taxon>Embryophyta</taxon>
        <taxon>Tracheophyta</taxon>
        <taxon>Spermatophyta</taxon>
        <taxon>Magnoliopsida</taxon>
        <taxon>eudicotyledons</taxon>
        <taxon>Gunneridae</taxon>
        <taxon>Pentapetalae</taxon>
        <taxon>rosids</taxon>
        <taxon>fabids</taxon>
        <taxon>Fabales</taxon>
        <taxon>Fabaceae</taxon>
        <taxon>Papilionoideae</taxon>
        <taxon>50 kb inversion clade</taxon>
        <taxon>NPAAA clade</taxon>
        <taxon>indigoferoid/millettioid clade</taxon>
        <taxon>Phaseoleae</taxon>
        <taxon>Vigna</taxon>
    </lineage>
</organism>